<evidence type="ECO:0000259" key="1">
    <source>
        <dbReference type="Pfam" id="PF00535"/>
    </source>
</evidence>
<name>A0ABY1VNH4_9ACTO</name>
<dbReference type="RefSeq" id="WP_111836250.1">
    <property type="nucleotide sequence ID" value="NZ_UAPQ01000006.1"/>
</dbReference>
<dbReference type="SUPFAM" id="SSF53448">
    <property type="entry name" value="Nucleotide-diphospho-sugar transferases"/>
    <property type="match status" value="1"/>
</dbReference>
<accession>A0ABY1VNH4</accession>
<gene>
    <name evidence="2" type="primary">spsA</name>
    <name evidence="2" type="ORF">NCTC11535_00965</name>
</gene>
<keyword evidence="3" id="KW-1185">Reference proteome</keyword>
<comment type="caution">
    <text evidence="2">The sequence shown here is derived from an EMBL/GenBank/DDBJ whole genome shotgun (WGS) entry which is preliminary data.</text>
</comment>
<sequence length="389" mass="43065">MTARVTIVTRTRDREVLLARSLASVREQSLTDYELVVVNDAGDPQVVERLVAEQPEVFRARIKVVHNLRSAGREAALESGLAVSHGEFFAIHDDDDTWAPAFLERCVATLDAHPEYGAVATRCVVVHEHLEDGVLVEDSREVLAATTHSWSLLDTLVANYVPPISQLVRRDLADEIGHWDGTLQTQADWDFNIRLLTRTAAGFLAEEPLAFWHQRPPQGGTLGNSVVDDARQHLVDNTTIRDRYARQEAAEGGVGHLLVSAAYFQRLHDELQHLAGDLGRLEQRVNSVDAAVHAQNPVLEAHTRSIATIEHGTLGLSESVRSLHDYLGKLLESLLAVHQGLGQNLQSTQEIHDQLRSTPGALIGGQVRKVARKVDTVTGLRARLHRRLR</sequence>
<dbReference type="InterPro" id="IPR050834">
    <property type="entry name" value="Glycosyltransf_2"/>
</dbReference>
<organism evidence="2 3">
    <name type="scientific">Actinomyces bovis</name>
    <dbReference type="NCBI Taxonomy" id="1658"/>
    <lineage>
        <taxon>Bacteria</taxon>
        <taxon>Bacillati</taxon>
        <taxon>Actinomycetota</taxon>
        <taxon>Actinomycetes</taxon>
        <taxon>Actinomycetales</taxon>
        <taxon>Actinomycetaceae</taxon>
        <taxon>Actinomyces</taxon>
    </lineage>
</organism>
<dbReference type="EMBL" id="UAPQ01000006">
    <property type="protein sequence ID" value="SPT53302.1"/>
    <property type="molecule type" value="Genomic_DNA"/>
</dbReference>
<dbReference type="Proteomes" id="UP000250006">
    <property type="component" value="Unassembled WGS sequence"/>
</dbReference>
<evidence type="ECO:0000313" key="3">
    <source>
        <dbReference type="Proteomes" id="UP000250006"/>
    </source>
</evidence>
<dbReference type="Gene3D" id="3.90.550.10">
    <property type="entry name" value="Spore Coat Polysaccharide Biosynthesis Protein SpsA, Chain A"/>
    <property type="match status" value="1"/>
</dbReference>
<dbReference type="Pfam" id="PF00535">
    <property type="entry name" value="Glycos_transf_2"/>
    <property type="match status" value="1"/>
</dbReference>
<dbReference type="PANTHER" id="PTHR43685">
    <property type="entry name" value="GLYCOSYLTRANSFERASE"/>
    <property type="match status" value="1"/>
</dbReference>
<feature type="domain" description="Glycosyltransferase 2-like" evidence="1">
    <location>
        <begin position="7"/>
        <end position="122"/>
    </location>
</feature>
<dbReference type="PANTHER" id="PTHR43685:SF2">
    <property type="entry name" value="GLYCOSYLTRANSFERASE 2-LIKE DOMAIN-CONTAINING PROTEIN"/>
    <property type="match status" value="1"/>
</dbReference>
<dbReference type="CDD" id="cd00761">
    <property type="entry name" value="Glyco_tranf_GTA_type"/>
    <property type="match status" value="1"/>
</dbReference>
<proteinExistence type="predicted"/>
<protein>
    <submittedName>
        <fullName evidence="2">Spore coat polysaccharide biosynthesis protein spsA</fullName>
    </submittedName>
</protein>
<dbReference type="InterPro" id="IPR029044">
    <property type="entry name" value="Nucleotide-diphossugar_trans"/>
</dbReference>
<reference evidence="2 3" key="1">
    <citation type="submission" date="2018-06" db="EMBL/GenBank/DDBJ databases">
        <authorList>
            <consortium name="Pathogen Informatics"/>
            <person name="Doyle S."/>
        </authorList>
    </citation>
    <scope>NUCLEOTIDE SEQUENCE [LARGE SCALE GENOMIC DNA]</scope>
    <source>
        <strain evidence="2 3">NCTC11535</strain>
    </source>
</reference>
<dbReference type="InterPro" id="IPR001173">
    <property type="entry name" value="Glyco_trans_2-like"/>
</dbReference>
<evidence type="ECO:0000313" key="2">
    <source>
        <dbReference type="EMBL" id="SPT53302.1"/>
    </source>
</evidence>